<organism evidence="1">
    <name type="scientific">Nitrosopumilaceae spindle-shaped virus</name>
    <dbReference type="NCBI Taxonomy" id="3065433"/>
    <lineage>
        <taxon>Viruses</taxon>
    </lineage>
</organism>
<name>A0AAT9J9H2_9VIRU</name>
<proteinExistence type="predicted"/>
<reference evidence="1" key="1">
    <citation type="journal article" date="2024" name="Environ. Microbiol. Rep.">
        <title>Hiding in plain sight: The discovery of complete genomes of 11 hypothetical spindle-shaped viruses that putatively infect mesophilic ammonia-oxidizing archaea.</title>
        <authorList>
            <person name="Ni Y."/>
            <person name="Xu T."/>
            <person name="Yan S."/>
            <person name="Chen L."/>
            <person name="Wang Y."/>
        </authorList>
    </citation>
    <scope>NUCLEOTIDE SEQUENCE</scope>
    <source>
        <strain evidence="1">NBC1</strain>
    </source>
</reference>
<reference evidence="1" key="2">
    <citation type="submission" date="2024-03" db="EMBL/GenBank/DDBJ databases">
        <authorList>
            <person name="Ni Y."/>
            <person name="Xu T."/>
            <person name="Yan S."/>
            <person name="Chen L."/>
            <person name="Wang Y."/>
        </authorList>
    </citation>
    <scope>NUCLEOTIDE SEQUENCE</scope>
    <source>
        <strain evidence="1">NBC1</strain>
    </source>
</reference>
<protein>
    <submittedName>
        <fullName evidence="1">ORF36</fullName>
    </submittedName>
</protein>
<sequence length="37" mass="4315">MRCKKCGATHKKSASFDNKQICFRCRTGYTRYARGKI</sequence>
<accession>A0AAT9J9H2</accession>
<dbReference type="EMBL" id="BK067786">
    <property type="protein sequence ID" value="DBA51894.1"/>
    <property type="molecule type" value="Genomic_DNA"/>
</dbReference>
<evidence type="ECO:0000313" key="1">
    <source>
        <dbReference type="EMBL" id="DBA51894.1"/>
    </source>
</evidence>